<dbReference type="Proteomes" id="UP001501470">
    <property type="component" value="Unassembled WGS sequence"/>
</dbReference>
<sequence length="181" mass="18994">MARLDGLGAGEARRFRTGRMALDLVHTAGDREHGRVELLSGPDELARWLGVVTGLDPIMATGVDIDPVHALRHAVRRAAARTMAKTATSVVDRLALNAAAAITPPVPELRADGAAAVRGVVRVPEVLSLLARDAIELFGGPLAAHVRMCGGCGLLYVEPTPGGCSPRRCAARVRVSRSRSA</sequence>
<dbReference type="PANTHER" id="PTHR35525">
    <property type="entry name" value="BLL6575 PROTEIN"/>
    <property type="match status" value="1"/>
</dbReference>
<reference evidence="2" key="1">
    <citation type="journal article" date="2019" name="Int. J. Syst. Evol. Microbiol.">
        <title>The Global Catalogue of Microorganisms (GCM) 10K type strain sequencing project: providing services to taxonomists for standard genome sequencing and annotation.</title>
        <authorList>
            <consortium name="The Broad Institute Genomics Platform"/>
            <consortium name="The Broad Institute Genome Sequencing Center for Infectious Disease"/>
            <person name="Wu L."/>
            <person name="Ma J."/>
        </authorList>
    </citation>
    <scope>NUCLEOTIDE SEQUENCE [LARGE SCALE GENOMIC DNA]</scope>
    <source>
        <strain evidence="2">JCM 15933</strain>
    </source>
</reference>
<accession>A0ABP4MWU8</accession>
<protein>
    <submittedName>
        <fullName evidence="1">CGNR zinc finger domain-containing protein</fullName>
    </submittedName>
</protein>
<proteinExistence type="predicted"/>
<dbReference type="InterPro" id="IPR023286">
    <property type="entry name" value="ABATE_dom_sf"/>
</dbReference>
<name>A0ABP4MWU8_9ACTN</name>
<dbReference type="PANTHER" id="PTHR35525:SF3">
    <property type="entry name" value="BLL6575 PROTEIN"/>
    <property type="match status" value="1"/>
</dbReference>
<dbReference type="RefSeq" id="WP_344509490.1">
    <property type="nucleotide sequence ID" value="NZ_BAAAQD010000022.1"/>
</dbReference>
<dbReference type="EMBL" id="BAAAQD010000022">
    <property type="protein sequence ID" value="GAA1551457.1"/>
    <property type="molecule type" value="Genomic_DNA"/>
</dbReference>
<organism evidence="1 2">
    <name type="scientific">Dactylosporangium maewongense</name>
    <dbReference type="NCBI Taxonomy" id="634393"/>
    <lineage>
        <taxon>Bacteria</taxon>
        <taxon>Bacillati</taxon>
        <taxon>Actinomycetota</taxon>
        <taxon>Actinomycetes</taxon>
        <taxon>Micromonosporales</taxon>
        <taxon>Micromonosporaceae</taxon>
        <taxon>Dactylosporangium</taxon>
    </lineage>
</organism>
<comment type="caution">
    <text evidence="1">The sequence shown here is derived from an EMBL/GenBank/DDBJ whole genome shotgun (WGS) entry which is preliminary data.</text>
</comment>
<dbReference type="Gene3D" id="1.10.3300.10">
    <property type="entry name" value="Jann2411-like domain"/>
    <property type="match status" value="1"/>
</dbReference>
<keyword evidence="2" id="KW-1185">Reference proteome</keyword>
<dbReference type="Pfam" id="PF07336">
    <property type="entry name" value="ABATE"/>
    <property type="match status" value="1"/>
</dbReference>
<evidence type="ECO:0000313" key="1">
    <source>
        <dbReference type="EMBL" id="GAA1551457.1"/>
    </source>
</evidence>
<evidence type="ECO:0000313" key="2">
    <source>
        <dbReference type="Proteomes" id="UP001501470"/>
    </source>
</evidence>
<dbReference type="InterPro" id="IPR010852">
    <property type="entry name" value="ABATE"/>
</dbReference>
<gene>
    <name evidence="1" type="ORF">GCM10009827_085060</name>
</gene>
<dbReference type="SUPFAM" id="SSF160904">
    <property type="entry name" value="Jann2411-like"/>
    <property type="match status" value="1"/>
</dbReference>